<name>A0A2G2ZEF3_CAPAN</name>
<dbReference type="GO" id="GO:0008234">
    <property type="term" value="F:cysteine-type peptidase activity"/>
    <property type="evidence" value="ECO:0007669"/>
    <property type="project" value="InterPro"/>
</dbReference>
<evidence type="ECO:0000256" key="1">
    <source>
        <dbReference type="ARBA" id="ARBA00005234"/>
    </source>
</evidence>
<reference evidence="6 7" key="1">
    <citation type="journal article" date="2014" name="Nat. Genet.">
        <title>Genome sequence of the hot pepper provides insights into the evolution of pungency in Capsicum species.</title>
        <authorList>
            <person name="Kim S."/>
            <person name="Park M."/>
            <person name="Yeom S.I."/>
            <person name="Kim Y.M."/>
            <person name="Lee J.M."/>
            <person name="Lee H.A."/>
            <person name="Seo E."/>
            <person name="Choi J."/>
            <person name="Cheong K."/>
            <person name="Kim K.T."/>
            <person name="Jung K."/>
            <person name="Lee G.W."/>
            <person name="Oh S.K."/>
            <person name="Bae C."/>
            <person name="Kim S.B."/>
            <person name="Lee H.Y."/>
            <person name="Kim S.Y."/>
            <person name="Kim M.S."/>
            <person name="Kang B.C."/>
            <person name="Jo Y.D."/>
            <person name="Yang H.B."/>
            <person name="Jeong H.J."/>
            <person name="Kang W.H."/>
            <person name="Kwon J.K."/>
            <person name="Shin C."/>
            <person name="Lim J.Y."/>
            <person name="Park J.H."/>
            <person name="Huh J.H."/>
            <person name="Kim J.S."/>
            <person name="Kim B.D."/>
            <person name="Cohen O."/>
            <person name="Paran I."/>
            <person name="Suh M.C."/>
            <person name="Lee S.B."/>
            <person name="Kim Y.K."/>
            <person name="Shin Y."/>
            <person name="Noh S.J."/>
            <person name="Park J."/>
            <person name="Seo Y.S."/>
            <person name="Kwon S.Y."/>
            <person name="Kim H.A."/>
            <person name="Park J.M."/>
            <person name="Kim H.J."/>
            <person name="Choi S.B."/>
            <person name="Bosland P.W."/>
            <person name="Reeves G."/>
            <person name="Jo S.H."/>
            <person name="Lee B.W."/>
            <person name="Cho H.T."/>
            <person name="Choi H.S."/>
            <person name="Lee M.S."/>
            <person name="Yu Y."/>
            <person name="Do Choi Y."/>
            <person name="Park B.S."/>
            <person name="van Deynze A."/>
            <person name="Ashrafi H."/>
            <person name="Hill T."/>
            <person name="Kim W.T."/>
            <person name="Pai H.S."/>
            <person name="Ahn H.K."/>
            <person name="Yeam I."/>
            <person name="Giovannoni J.J."/>
            <person name="Rose J.K."/>
            <person name="Sorensen I."/>
            <person name="Lee S.J."/>
            <person name="Kim R.W."/>
            <person name="Choi I.Y."/>
            <person name="Choi B.S."/>
            <person name="Lim J.S."/>
            <person name="Lee Y.H."/>
            <person name="Choi D."/>
        </authorList>
    </citation>
    <scope>NUCLEOTIDE SEQUENCE [LARGE SCALE GENOMIC DNA]</scope>
    <source>
        <strain evidence="7">cv. CM334</strain>
    </source>
</reference>
<evidence type="ECO:0000256" key="3">
    <source>
        <dbReference type="ARBA" id="ARBA00022801"/>
    </source>
</evidence>
<proteinExistence type="inferred from homology"/>
<dbReference type="Pfam" id="PF02902">
    <property type="entry name" value="Peptidase_C48"/>
    <property type="match status" value="1"/>
</dbReference>
<keyword evidence="7" id="KW-1185">Reference proteome</keyword>
<accession>A0A2G2ZEF3</accession>
<evidence type="ECO:0000256" key="4">
    <source>
        <dbReference type="SAM" id="MobiDB-lite"/>
    </source>
</evidence>
<reference evidence="6 7" key="2">
    <citation type="journal article" date="2017" name="Genome Biol.">
        <title>New reference genome sequences of hot pepper reveal the massive evolution of plant disease-resistance genes by retroduplication.</title>
        <authorList>
            <person name="Kim S."/>
            <person name="Park J."/>
            <person name="Yeom S.I."/>
            <person name="Kim Y.M."/>
            <person name="Seo E."/>
            <person name="Kim K.T."/>
            <person name="Kim M.S."/>
            <person name="Lee J.M."/>
            <person name="Cheong K."/>
            <person name="Shin H.S."/>
            <person name="Kim S.B."/>
            <person name="Han K."/>
            <person name="Lee J."/>
            <person name="Park M."/>
            <person name="Lee H.A."/>
            <person name="Lee H.Y."/>
            <person name="Lee Y."/>
            <person name="Oh S."/>
            <person name="Lee J.H."/>
            <person name="Choi E."/>
            <person name="Choi E."/>
            <person name="Lee S.E."/>
            <person name="Jeon J."/>
            <person name="Kim H."/>
            <person name="Choi G."/>
            <person name="Song H."/>
            <person name="Lee J."/>
            <person name="Lee S.C."/>
            <person name="Kwon J.K."/>
            <person name="Lee H.Y."/>
            <person name="Koo N."/>
            <person name="Hong Y."/>
            <person name="Kim R.W."/>
            <person name="Kang W.H."/>
            <person name="Huh J.H."/>
            <person name="Kang B.C."/>
            <person name="Yang T.J."/>
            <person name="Lee Y.H."/>
            <person name="Bennetzen J.L."/>
            <person name="Choi D."/>
        </authorList>
    </citation>
    <scope>NUCLEOTIDE SEQUENCE [LARGE SCALE GENOMIC DNA]</scope>
    <source>
        <strain evidence="7">cv. CM334</strain>
    </source>
</reference>
<evidence type="ECO:0000313" key="7">
    <source>
        <dbReference type="Proteomes" id="UP000222542"/>
    </source>
</evidence>
<dbReference type="InterPro" id="IPR003653">
    <property type="entry name" value="Peptidase_C48_C"/>
</dbReference>
<evidence type="ECO:0000313" key="6">
    <source>
        <dbReference type="EMBL" id="PHT80377.1"/>
    </source>
</evidence>
<gene>
    <name evidence="6" type="ORF">T459_18429</name>
</gene>
<comment type="similarity">
    <text evidence="1">Belongs to the peptidase C48 family.</text>
</comment>
<sequence>MMEMYRAWASGLPPPLFPTFDQANTLSLPPKSQSQFPTVVDAPQHASESIPCQMHLNTSTTLSLAPQYKSTTFTAPYTVCAFVAQPSTKTFTLAINPTIVLPQSTSESTFNTLDDHCYTLEPTEPSRSTGRIKGKSSSKLKKLKVKQQGEEVESQVGCPKSRPDFPPSSCFVLLNKAEDNEHKEEESFKRNDPNANSSSTKELVKTFSIDRYLVSIQRDGAIDLTGDLVVKSVMEKSFDAFRKILREQKSDSYFRESCFGQYLDLPKENNARFQMKMAWVFEVIPYLRQQVNYQEEVSCPRILRWSSAKTDKNTKFLDCFNPPKEAVDVTATAEEHNMIVDNPSTAFKDKEKVEPISLGDRKNYPFEGFNISDKDPKKLTQLINDYSEWIADGLLKHYADRYCQQQPEVFRNEECLINIIKGFSISGCLPWHLVDDVYIPINCDEFHWVLAVIVLKERCIRVYDSMSRRRYSGPSSEIQKMAKILPTYLDMSGFLD</sequence>
<dbReference type="Gramene" id="PHT80377">
    <property type="protein sequence ID" value="PHT80377"/>
    <property type="gene ID" value="T459_18429"/>
</dbReference>
<dbReference type="InterPro" id="IPR038765">
    <property type="entry name" value="Papain-like_cys_pep_sf"/>
</dbReference>
<organism evidence="6 7">
    <name type="scientific">Capsicum annuum</name>
    <name type="common">Capsicum pepper</name>
    <dbReference type="NCBI Taxonomy" id="4072"/>
    <lineage>
        <taxon>Eukaryota</taxon>
        <taxon>Viridiplantae</taxon>
        <taxon>Streptophyta</taxon>
        <taxon>Embryophyta</taxon>
        <taxon>Tracheophyta</taxon>
        <taxon>Spermatophyta</taxon>
        <taxon>Magnoliopsida</taxon>
        <taxon>eudicotyledons</taxon>
        <taxon>Gunneridae</taxon>
        <taxon>Pentapetalae</taxon>
        <taxon>asterids</taxon>
        <taxon>lamiids</taxon>
        <taxon>Solanales</taxon>
        <taxon>Solanaceae</taxon>
        <taxon>Solanoideae</taxon>
        <taxon>Capsiceae</taxon>
        <taxon>Capsicum</taxon>
    </lineage>
</organism>
<dbReference type="PANTHER" id="PTHR31470">
    <property type="entry name" value="CYSTEINE PROTEINASES SUPERFAMILY PROTEIN-RELATED-RELATED"/>
    <property type="match status" value="1"/>
</dbReference>
<keyword evidence="3" id="KW-0378">Hydrolase</keyword>
<dbReference type="AlphaFoldDB" id="A0A2G2ZEF3"/>
<dbReference type="GO" id="GO:0006508">
    <property type="term" value="P:proteolysis"/>
    <property type="evidence" value="ECO:0007669"/>
    <property type="project" value="UniProtKB-KW"/>
</dbReference>
<feature type="domain" description="Ubiquitin-like protease family profile" evidence="5">
    <location>
        <begin position="369"/>
        <end position="496"/>
    </location>
</feature>
<feature type="compositionally biased region" description="Basic residues" evidence="4">
    <location>
        <begin position="130"/>
        <end position="145"/>
    </location>
</feature>
<dbReference type="PANTHER" id="PTHR31470:SF46">
    <property type="entry name" value="ULP1 PROTEASE FAMILY, C-TERMINAL CATALYTIC DOMAIN CONTAINING PROTEIN"/>
    <property type="match status" value="1"/>
</dbReference>
<evidence type="ECO:0000256" key="2">
    <source>
        <dbReference type="ARBA" id="ARBA00022670"/>
    </source>
</evidence>
<evidence type="ECO:0000259" key="5">
    <source>
        <dbReference type="PROSITE" id="PS50600"/>
    </source>
</evidence>
<comment type="caution">
    <text evidence="6">The sequence shown here is derived from an EMBL/GenBank/DDBJ whole genome shotgun (WGS) entry which is preliminary data.</text>
</comment>
<dbReference type="EMBL" id="AYRZ02000006">
    <property type="protein sequence ID" value="PHT80377.1"/>
    <property type="molecule type" value="Genomic_DNA"/>
</dbReference>
<feature type="region of interest" description="Disordered" evidence="4">
    <location>
        <begin position="121"/>
        <end position="146"/>
    </location>
</feature>
<dbReference type="SUPFAM" id="SSF54001">
    <property type="entry name" value="Cysteine proteinases"/>
    <property type="match status" value="1"/>
</dbReference>
<dbReference type="PROSITE" id="PS50600">
    <property type="entry name" value="ULP_PROTEASE"/>
    <property type="match status" value="1"/>
</dbReference>
<protein>
    <recommendedName>
        <fullName evidence="5">Ubiquitin-like protease family profile domain-containing protein</fullName>
    </recommendedName>
</protein>
<feature type="compositionally biased region" description="Basic and acidic residues" evidence="4">
    <location>
        <begin position="181"/>
        <end position="192"/>
    </location>
</feature>
<dbReference type="Gene3D" id="3.40.395.10">
    <property type="entry name" value="Adenoviral Proteinase, Chain A"/>
    <property type="match status" value="1"/>
</dbReference>
<dbReference type="Proteomes" id="UP000222542">
    <property type="component" value="Unassembled WGS sequence"/>
</dbReference>
<feature type="region of interest" description="Disordered" evidence="4">
    <location>
        <begin position="181"/>
        <end position="200"/>
    </location>
</feature>
<keyword evidence="2" id="KW-0645">Protease</keyword>